<sequence>MAAAVLAGCSANDGTKNEPAVKWGFERDDDLPLLCMEVSGGSVVAATGDGWAPNGDFVQLHLGGGSIPGTQVKSVTSETDGTRLTVVLESVGVTTLDLTWTEWRLTPPAGVDVASVGSLSLDYGDGNAIELDRLLVSDGDDAPDPNGRPVA</sequence>
<dbReference type="Proteomes" id="UP001478817">
    <property type="component" value="Unassembled WGS sequence"/>
</dbReference>
<comment type="caution">
    <text evidence="1">The sequence shown here is derived from an EMBL/GenBank/DDBJ whole genome shotgun (WGS) entry which is preliminary data.</text>
</comment>
<name>A0ABV1II71_9ACTN</name>
<gene>
    <name evidence="1" type="ORF">AAAT05_05055</name>
</gene>
<keyword evidence="2" id="KW-1185">Reference proteome</keyword>
<evidence type="ECO:0008006" key="3">
    <source>
        <dbReference type="Google" id="ProtNLM"/>
    </source>
</evidence>
<evidence type="ECO:0000313" key="2">
    <source>
        <dbReference type="Proteomes" id="UP001478817"/>
    </source>
</evidence>
<evidence type="ECO:0000313" key="1">
    <source>
        <dbReference type="EMBL" id="MEQ2637711.1"/>
    </source>
</evidence>
<organism evidence="1 2">
    <name type="scientific">Paratractidigestivibacter faecalis</name>
    <dbReference type="NCBI Taxonomy" id="2292441"/>
    <lineage>
        <taxon>Bacteria</taxon>
        <taxon>Bacillati</taxon>
        <taxon>Actinomycetota</taxon>
        <taxon>Coriobacteriia</taxon>
        <taxon>Coriobacteriales</taxon>
        <taxon>Atopobiaceae</taxon>
        <taxon>Paratractidigestivibacter</taxon>
    </lineage>
</organism>
<dbReference type="RefSeq" id="WP_349182296.1">
    <property type="nucleotide sequence ID" value="NZ_JBBNGS010000008.1"/>
</dbReference>
<reference evidence="1 2" key="1">
    <citation type="submission" date="2024-04" db="EMBL/GenBank/DDBJ databases">
        <title>Human intestinal bacterial collection.</title>
        <authorList>
            <person name="Pauvert C."/>
            <person name="Hitch T.C.A."/>
            <person name="Clavel T."/>
        </authorList>
    </citation>
    <scope>NUCLEOTIDE SEQUENCE [LARGE SCALE GENOMIC DNA]</scope>
    <source>
        <strain evidence="1 2">CLA-AA-H197</strain>
    </source>
</reference>
<dbReference type="EMBL" id="JBBNGS010000008">
    <property type="protein sequence ID" value="MEQ2637711.1"/>
    <property type="molecule type" value="Genomic_DNA"/>
</dbReference>
<accession>A0ABV1II71</accession>
<proteinExistence type="predicted"/>
<protein>
    <recommendedName>
        <fullName evidence="3">Lipoprotein</fullName>
    </recommendedName>
</protein>